<organism evidence="1 2">
    <name type="scientific">Sphingomonas aurantiaca</name>
    <dbReference type="NCBI Taxonomy" id="185949"/>
    <lineage>
        <taxon>Bacteria</taxon>
        <taxon>Pseudomonadati</taxon>
        <taxon>Pseudomonadota</taxon>
        <taxon>Alphaproteobacteria</taxon>
        <taxon>Sphingomonadales</taxon>
        <taxon>Sphingomonadaceae</taxon>
        <taxon>Sphingomonas</taxon>
    </lineage>
</organism>
<name>A0A5E8APU5_9SPHN</name>
<protein>
    <submittedName>
        <fullName evidence="1">Uncharacterized protein</fullName>
    </submittedName>
</protein>
<evidence type="ECO:0000313" key="2">
    <source>
        <dbReference type="Proteomes" id="UP000326857"/>
    </source>
</evidence>
<proteinExistence type="predicted"/>
<accession>A0A5E8APU5</accession>
<reference evidence="1 2" key="1">
    <citation type="submission" date="2019-09" db="EMBL/GenBank/DDBJ databases">
        <authorList>
            <person name="Dittami M. S."/>
        </authorList>
    </citation>
    <scope>NUCLEOTIDE SEQUENCE [LARGE SCALE GENOMIC DNA]</scope>
    <source>
        <strain evidence="1">SPHINGO391</strain>
    </source>
</reference>
<dbReference type="RefSeq" id="WP_151992091.1">
    <property type="nucleotide sequence ID" value="NZ_LR701528.1"/>
</dbReference>
<gene>
    <name evidence="1" type="ORF">SPHINGO391_520197</name>
</gene>
<dbReference type="EMBL" id="CABVLI010000048">
    <property type="protein sequence ID" value="VVT31587.1"/>
    <property type="molecule type" value="Genomic_DNA"/>
</dbReference>
<dbReference type="Proteomes" id="UP000326857">
    <property type="component" value="Unassembled WGS sequence"/>
</dbReference>
<evidence type="ECO:0000313" key="1">
    <source>
        <dbReference type="EMBL" id="VVT31587.1"/>
    </source>
</evidence>
<dbReference type="AlphaFoldDB" id="A0A5E8APU5"/>
<sequence>MDLELLLERELTTLRPPGGSITDVHVCQRDCGRWYINVRVSWRGTALFHVGLYDKKRIRLYKKASSAIRHIVLGYGYDDVIHLHPCADVRDEKAF</sequence>